<evidence type="ECO:0000313" key="8">
    <source>
        <dbReference type="EMBL" id="SKA94982.1"/>
    </source>
</evidence>
<evidence type="ECO:0000256" key="4">
    <source>
        <dbReference type="ARBA" id="ARBA00021948"/>
    </source>
</evidence>
<dbReference type="GO" id="GO:0050545">
    <property type="term" value="F:sulfopyruvate decarboxylase activity"/>
    <property type="evidence" value="ECO:0007669"/>
    <property type="project" value="TreeGrafter"/>
</dbReference>
<comment type="similarity">
    <text evidence="2">Belongs to the ComB family.</text>
</comment>
<dbReference type="GO" id="GO:0000287">
    <property type="term" value="F:magnesium ion binding"/>
    <property type="evidence" value="ECO:0007669"/>
    <property type="project" value="InterPro"/>
</dbReference>
<dbReference type="Proteomes" id="UP000190042">
    <property type="component" value="Unassembled WGS sequence"/>
</dbReference>
<reference evidence="9" key="1">
    <citation type="submission" date="2017-02" db="EMBL/GenBank/DDBJ databases">
        <authorList>
            <person name="Varghese N."/>
            <person name="Submissions S."/>
        </authorList>
    </citation>
    <scope>NUCLEOTIDE SEQUENCE [LARGE SCALE GENOMIC DNA]</scope>
    <source>
        <strain evidence="9">DSM 23966</strain>
    </source>
</reference>
<accession>A0A1T4XZJ2</accession>
<dbReference type="InterPro" id="IPR036702">
    <property type="entry name" value="ComB-like_sf"/>
</dbReference>
<dbReference type="InterPro" id="IPR005238">
    <property type="entry name" value="ComB-like"/>
</dbReference>
<evidence type="ECO:0000256" key="5">
    <source>
        <dbReference type="ARBA" id="ARBA00022801"/>
    </source>
</evidence>
<dbReference type="EC" id="3.1.3.71" evidence="3"/>
<comment type="cofactor">
    <cofactor evidence="1">
        <name>Mg(2+)</name>
        <dbReference type="ChEBI" id="CHEBI:18420"/>
    </cofactor>
</comment>
<evidence type="ECO:0000256" key="3">
    <source>
        <dbReference type="ARBA" id="ARBA00012953"/>
    </source>
</evidence>
<proteinExistence type="inferred from homology"/>
<dbReference type="PANTHER" id="PTHR37311">
    <property type="entry name" value="2-PHOSPHOSULFOLACTATE PHOSPHATASE-RELATED"/>
    <property type="match status" value="1"/>
</dbReference>
<keyword evidence="5" id="KW-0378">Hydrolase</keyword>
<dbReference type="Gene3D" id="3.90.1560.10">
    <property type="entry name" value="ComB-like"/>
    <property type="match status" value="1"/>
</dbReference>
<dbReference type="AlphaFoldDB" id="A0A1T4XZJ2"/>
<evidence type="ECO:0000256" key="2">
    <source>
        <dbReference type="ARBA" id="ARBA00009997"/>
    </source>
</evidence>
<sequence length="250" mass="27197">MKVHVLLKKEELDEALLDASKTVVVFDILLATSTISACLSFGARAVVPAETAEEAQLIAQKRQDEAVCLAGESNGLPITGFVYPLPLALQHEVKGKTLILVTTNGTVAIRKAAKAGKVWIASLLNSETVARKVSEEYKDETILLVCAGSNNKFCLEDFYGAGYFLSQLAVKTGGAALELTDSARAANLFYESQSSNSLSILKNTRVGESLMNMEFERELHFVSQKSLIETAPYLFENEIVCESFVSAYRS</sequence>
<dbReference type="PANTHER" id="PTHR37311:SF1">
    <property type="entry name" value="2-PHOSPHOSULFOLACTATE PHOSPHATASE-RELATED"/>
    <property type="match status" value="1"/>
</dbReference>
<name>A0A1T4XZJ2_9BACL</name>
<dbReference type="GO" id="GO:0050532">
    <property type="term" value="F:2-phosphosulfolactate phosphatase activity"/>
    <property type="evidence" value="ECO:0007669"/>
    <property type="project" value="UniProtKB-EC"/>
</dbReference>
<organism evidence="8 9">
    <name type="scientific">Sporosarcina newyorkensis</name>
    <dbReference type="NCBI Taxonomy" id="759851"/>
    <lineage>
        <taxon>Bacteria</taxon>
        <taxon>Bacillati</taxon>
        <taxon>Bacillota</taxon>
        <taxon>Bacilli</taxon>
        <taxon>Bacillales</taxon>
        <taxon>Caryophanaceae</taxon>
        <taxon>Sporosarcina</taxon>
    </lineage>
</organism>
<protein>
    <recommendedName>
        <fullName evidence="4">Probable 2-phosphosulfolactate phosphatase</fullName>
        <ecNumber evidence="3">3.1.3.71</ecNumber>
    </recommendedName>
</protein>
<evidence type="ECO:0000256" key="6">
    <source>
        <dbReference type="ARBA" id="ARBA00022842"/>
    </source>
</evidence>
<evidence type="ECO:0000313" key="9">
    <source>
        <dbReference type="Proteomes" id="UP000190042"/>
    </source>
</evidence>
<gene>
    <name evidence="8" type="ORF">SAMN04244570_1515</name>
</gene>
<evidence type="ECO:0000256" key="7">
    <source>
        <dbReference type="ARBA" id="ARBA00033711"/>
    </source>
</evidence>
<keyword evidence="9" id="KW-1185">Reference proteome</keyword>
<comment type="catalytic activity">
    <reaction evidence="7">
        <text>(2R)-O-phospho-3-sulfolactate + H2O = (2R)-3-sulfolactate + phosphate</text>
        <dbReference type="Rhea" id="RHEA:23416"/>
        <dbReference type="ChEBI" id="CHEBI:15377"/>
        <dbReference type="ChEBI" id="CHEBI:15597"/>
        <dbReference type="ChEBI" id="CHEBI:43474"/>
        <dbReference type="ChEBI" id="CHEBI:58738"/>
        <dbReference type="EC" id="3.1.3.71"/>
    </reaction>
</comment>
<dbReference type="EMBL" id="FUYJ01000002">
    <property type="protein sequence ID" value="SKA94982.1"/>
    <property type="molecule type" value="Genomic_DNA"/>
</dbReference>
<dbReference type="SUPFAM" id="SSF142823">
    <property type="entry name" value="ComB-like"/>
    <property type="match status" value="1"/>
</dbReference>
<dbReference type="RefSeq" id="WP_176132509.1">
    <property type="nucleotide sequence ID" value="NZ_FUYJ01000002.1"/>
</dbReference>
<dbReference type="Pfam" id="PF04029">
    <property type="entry name" value="2-ph_phosp"/>
    <property type="match status" value="1"/>
</dbReference>
<evidence type="ECO:0000256" key="1">
    <source>
        <dbReference type="ARBA" id="ARBA00001946"/>
    </source>
</evidence>
<keyword evidence="6" id="KW-0460">Magnesium</keyword>